<keyword evidence="2" id="KW-1185">Reference proteome</keyword>
<proteinExistence type="predicted"/>
<dbReference type="Proteomes" id="UP000812287">
    <property type="component" value="Unassembled WGS sequence"/>
</dbReference>
<dbReference type="AlphaFoldDB" id="A0A9P8AR99"/>
<comment type="caution">
    <text evidence="1">The sequence shown here is derived from an EMBL/GenBank/DDBJ whole genome shotgun (WGS) entry which is preliminary data.</text>
</comment>
<dbReference type="EMBL" id="MU250539">
    <property type="protein sequence ID" value="KAG7444860.1"/>
    <property type="molecule type" value="Genomic_DNA"/>
</dbReference>
<evidence type="ECO:0000313" key="1">
    <source>
        <dbReference type="EMBL" id="KAG7444860.1"/>
    </source>
</evidence>
<evidence type="ECO:0000313" key="2">
    <source>
        <dbReference type="Proteomes" id="UP000812287"/>
    </source>
</evidence>
<dbReference type="GeneID" id="66108930"/>
<dbReference type="RefSeq" id="XP_043038360.1">
    <property type="nucleotide sequence ID" value="XM_043186633.1"/>
</dbReference>
<organism evidence="1 2">
    <name type="scientific">Guyanagaster necrorhizus</name>
    <dbReference type="NCBI Taxonomy" id="856835"/>
    <lineage>
        <taxon>Eukaryota</taxon>
        <taxon>Fungi</taxon>
        <taxon>Dikarya</taxon>
        <taxon>Basidiomycota</taxon>
        <taxon>Agaricomycotina</taxon>
        <taxon>Agaricomycetes</taxon>
        <taxon>Agaricomycetidae</taxon>
        <taxon>Agaricales</taxon>
        <taxon>Marasmiineae</taxon>
        <taxon>Physalacriaceae</taxon>
        <taxon>Guyanagaster</taxon>
    </lineage>
</organism>
<dbReference type="OrthoDB" id="60033at2759"/>
<gene>
    <name evidence="1" type="ORF">BT62DRAFT_933903</name>
</gene>
<protein>
    <submittedName>
        <fullName evidence="1">Uncharacterized protein</fullName>
    </submittedName>
</protein>
<accession>A0A9P8AR99</accession>
<reference evidence="1" key="1">
    <citation type="submission" date="2020-11" db="EMBL/GenBank/DDBJ databases">
        <title>Adaptations for nitrogen fixation in a non-lichenized fungal sporocarp promotes dispersal by wood-feeding termites.</title>
        <authorList>
            <consortium name="DOE Joint Genome Institute"/>
            <person name="Koch R.A."/>
            <person name="Yoon G."/>
            <person name="Arayal U."/>
            <person name="Lail K."/>
            <person name="Amirebrahimi M."/>
            <person name="Labutti K."/>
            <person name="Lipzen A."/>
            <person name="Riley R."/>
            <person name="Barry K."/>
            <person name="Henrissat B."/>
            <person name="Grigoriev I.V."/>
            <person name="Herr J.R."/>
            <person name="Aime M.C."/>
        </authorList>
    </citation>
    <scope>NUCLEOTIDE SEQUENCE</scope>
    <source>
        <strain evidence="1">MCA 3950</strain>
    </source>
</reference>
<name>A0A9P8AR99_9AGAR</name>
<sequence length="95" mass="10865">MHLFEYRIGIFELLRMPTETSSANTSRPPYPAASTTTTTVFHHTIVRNLSMALSATQSFEQEIQRGDKLCALDRAKTTFSFRTSLMNYERPLVFS</sequence>